<reference evidence="3" key="1">
    <citation type="submission" date="2020-02" db="EMBL/GenBank/DDBJ databases">
        <authorList>
            <person name="Meier V. D."/>
        </authorList>
    </citation>
    <scope>NUCLEOTIDE SEQUENCE</scope>
    <source>
        <strain evidence="3">AVDCRST_MAG87</strain>
    </source>
</reference>
<gene>
    <name evidence="3" type="ORF">AVDCRST_MAG87-1892</name>
</gene>
<dbReference type="InterPro" id="IPR006311">
    <property type="entry name" value="TAT_signal"/>
</dbReference>
<evidence type="ECO:0000259" key="2">
    <source>
        <dbReference type="Pfam" id="PF12229"/>
    </source>
</evidence>
<feature type="region of interest" description="Disordered" evidence="1">
    <location>
        <begin position="582"/>
        <end position="603"/>
    </location>
</feature>
<protein>
    <submittedName>
        <fullName evidence="3">Vancomycin B-type resistance protein VanW</fullName>
    </submittedName>
</protein>
<feature type="compositionally biased region" description="Low complexity" evidence="1">
    <location>
        <begin position="590"/>
        <end position="603"/>
    </location>
</feature>
<dbReference type="Pfam" id="PF12229">
    <property type="entry name" value="PG_binding_4"/>
    <property type="match status" value="1"/>
</dbReference>
<dbReference type="InterPro" id="IPR007391">
    <property type="entry name" value="Vancomycin_resist_VanW"/>
</dbReference>
<sequence>MSSRETRYPRMLSRRSFIGATVAATGLGAGIALPVRSRGLFYPGAVVGGVNLSDMTREQGEATLRTSLASLERHAVTYTFDDREWAFSLEQLGISIDYAAMLDAAWALGRDDGVVRRYAILLDQAPDWHAPIAIVRDGAPLDAVFASIAGEIDTPMRNARLIRRGGEIDVLADVTGARLDTERALADTVAAVTTGKTTRLGLLTIPVPPEVTTADLEGAKEDAIILIGSPITVTLGDRAWEIGTEQLTAALVIPKGGNASIDPARLDVVLDQIAEETYVGPTNAALEWADGSLRAVQNDVSGSEVDRATFESSVVAAATTAEGRSVTLPMTPVPAEIRADNLPELGIVGLISSGSSSFAGSSPMRAENVQVAARNISGALVRPGENLSFNDALGAISVENGYVEGKIIQGDWTASDLGGGVCQVSTTVFRAALYAGFRFDEWNHHSWRLAFYEADGSPPGLDAAIYQPNTPEEWEKDLIFTNPFDSWMLLQMVVEGETVTAQLYGASSPYTVEVGAPVIGPPVPPGPPVTRVKPELPQGTRNMVNTASPGYTVQVSRRVLEGGAVISEGVFESVYRAQPEVWEVGPGTPGTPTSPTETAPPEG</sequence>
<organism evidence="3">
    <name type="scientific">uncultured Thermomicrobiales bacterium</name>
    <dbReference type="NCBI Taxonomy" id="1645740"/>
    <lineage>
        <taxon>Bacteria</taxon>
        <taxon>Pseudomonadati</taxon>
        <taxon>Thermomicrobiota</taxon>
        <taxon>Thermomicrobia</taxon>
        <taxon>Thermomicrobiales</taxon>
        <taxon>environmental samples</taxon>
    </lineage>
</organism>
<dbReference type="InterPro" id="IPR022029">
    <property type="entry name" value="YoaR-like_PG-bd"/>
</dbReference>
<dbReference type="EMBL" id="CADCWJ010000424">
    <property type="protein sequence ID" value="CAA9565181.1"/>
    <property type="molecule type" value="Genomic_DNA"/>
</dbReference>
<proteinExistence type="predicted"/>
<dbReference type="PANTHER" id="PTHR35788:SF1">
    <property type="entry name" value="EXPORTED PROTEIN"/>
    <property type="match status" value="1"/>
</dbReference>
<evidence type="ECO:0000256" key="1">
    <source>
        <dbReference type="SAM" id="MobiDB-lite"/>
    </source>
</evidence>
<feature type="domain" description="YoaR-like putative peptidoglycan binding" evidence="2">
    <location>
        <begin position="85"/>
        <end position="196"/>
    </location>
</feature>
<dbReference type="Pfam" id="PF04294">
    <property type="entry name" value="VanW"/>
    <property type="match status" value="1"/>
</dbReference>
<dbReference type="PROSITE" id="PS51318">
    <property type="entry name" value="TAT"/>
    <property type="match status" value="1"/>
</dbReference>
<dbReference type="PANTHER" id="PTHR35788">
    <property type="entry name" value="EXPORTED PROTEIN-RELATED"/>
    <property type="match status" value="1"/>
</dbReference>
<evidence type="ECO:0000313" key="3">
    <source>
        <dbReference type="EMBL" id="CAA9565181.1"/>
    </source>
</evidence>
<name>A0A6J4UZI0_9BACT</name>
<accession>A0A6J4UZI0</accession>
<dbReference type="AlphaFoldDB" id="A0A6J4UZI0"/>
<dbReference type="InterPro" id="IPR052913">
    <property type="entry name" value="Glycopeptide_resist_protein"/>
</dbReference>